<gene>
    <name evidence="2" type="ORF">PGTG_17671</name>
</gene>
<feature type="region of interest" description="Disordered" evidence="1">
    <location>
        <begin position="771"/>
        <end position="923"/>
    </location>
</feature>
<evidence type="ECO:0000256" key="1">
    <source>
        <dbReference type="SAM" id="MobiDB-lite"/>
    </source>
</evidence>
<keyword evidence="3" id="KW-1185">Reference proteome</keyword>
<feature type="compositionally biased region" description="Low complexity" evidence="1">
    <location>
        <begin position="892"/>
        <end position="911"/>
    </location>
</feature>
<feature type="region of interest" description="Disordered" evidence="1">
    <location>
        <begin position="691"/>
        <end position="710"/>
    </location>
</feature>
<evidence type="ECO:0000313" key="3">
    <source>
        <dbReference type="Proteomes" id="UP000008783"/>
    </source>
</evidence>
<feature type="compositionally biased region" description="Polar residues" evidence="1">
    <location>
        <begin position="78"/>
        <end position="92"/>
    </location>
</feature>
<dbReference type="Proteomes" id="UP000008783">
    <property type="component" value="Unassembled WGS sequence"/>
</dbReference>
<dbReference type="HOGENOM" id="CLU_318096_0_0_1"/>
<accession>E3L4Z2</accession>
<feature type="region of interest" description="Disordered" evidence="1">
    <location>
        <begin position="222"/>
        <end position="285"/>
    </location>
</feature>
<dbReference type="GeneID" id="10531554"/>
<name>E3L4Z2_PUCGT</name>
<dbReference type="OrthoDB" id="2507823at2759"/>
<feature type="compositionally biased region" description="Polar residues" evidence="1">
    <location>
        <begin position="781"/>
        <end position="801"/>
    </location>
</feature>
<sequence length="923" mass="100063">MNTKNTEKMTQEPSILPDLSNRATQEYSDLFAVSGSSFLTPIDQITINNSNTTIETSSPPLSNRYDTSSLIDLKTPKRTSPTTDQPKTTRSSPAKKYSDLMDHSISSYDLLPKALSPSTPSSRKNIHLLFSPKVPPRLSWTPPTSPKNTNKILSSELTRDEPSNPFIPARPKSAQASSSSNITRTHSVDLLGLYEQNHHHTPRPPITRSKSTTAIHHWEETDQTELSSIPSDEIQQQHQPKTTKSILKRPNSPSKGTRARFFSPRALSGPTGDDESDGNEVSWVDEHGNCRGREIIHEFQKDEPPMTRPKPILQSPQSPSPQKNTLPPPPSSSSSSTARRHHHTPKFIIPEPIDLGIEPILPRHSTSPSPSPPSLPPSSYLMNARAHRKSASTNTCHQVSRDPLQRTRSVSNSLIFNTPDNLSNILDESGGFLVGNETTWNGGDNNKERSTELSIDLNHVAMMELLGKKNLAKLRPGSVFAKLNATRGSECLMVPEEEESVDVSGLARQLEDKKSCPSDNLALTDEQAPPNLRGSMDFSTTFESSKINLPPLPTDREELWKNSQPKEQKKPPTTTRLAGVTRAKRYSMSSVDPQILGQRGGILDEETARLKKKIDSIKLSSQEDTRSVTKDDLFSELMSAPPPALGHQREKASSNRPISGQAKPTKPPPPPPSSERRPTAAKRLSAPVVVAFPGGKPQESKITSTNPVSKPRMSCISTSVVPVRAKRSSNIGIGLPASSSAPAVNALASKLSRPSTTGLTGVRSKLKPSNALVKPGLASGSPKTMKSRSSLSTITLNSPRPTYNPSPKKPSLLAQAPPTANTKMSSPTKIRKTLPVPGTTSTIPAPRPYTSIGSSARSSLLEPPSSRSALPQPASLGHRPRTSPFASNTLVSGISRPSSSSRIIPPASEPSKTLTARHIKQTL</sequence>
<dbReference type="AlphaFoldDB" id="E3L4Z2"/>
<feature type="region of interest" description="Disordered" evidence="1">
    <location>
        <begin position="637"/>
        <end position="682"/>
    </location>
</feature>
<organism evidence="2 3">
    <name type="scientific">Puccinia graminis f. sp. tritici (strain CRL 75-36-700-3 / race SCCL)</name>
    <name type="common">Black stem rust fungus</name>
    <dbReference type="NCBI Taxonomy" id="418459"/>
    <lineage>
        <taxon>Eukaryota</taxon>
        <taxon>Fungi</taxon>
        <taxon>Dikarya</taxon>
        <taxon>Basidiomycota</taxon>
        <taxon>Pucciniomycotina</taxon>
        <taxon>Pucciniomycetes</taxon>
        <taxon>Pucciniales</taxon>
        <taxon>Pucciniaceae</taxon>
        <taxon>Puccinia</taxon>
    </lineage>
</organism>
<protein>
    <submittedName>
        <fullName evidence="2">Uncharacterized protein</fullName>
    </submittedName>
</protein>
<feature type="compositionally biased region" description="Low complexity" evidence="1">
    <location>
        <begin position="854"/>
        <end position="871"/>
    </location>
</feature>
<feature type="compositionally biased region" description="Low complexity" evidence="1">
    <location>
        <begin position="49"/>
        <end position="58"/>
    </location>
</feature>
<feature type="compositionally biased region" description="Polar residues" evidence="1">
    <location>
        <begin position="59"/>
        <end position="70"/>
    </location>
</feature>
<dbReference type="EMBL" id="DS178349">
    <property type="protein sequence ID" value="EFP91617.2"/>
    <property type="molecule type" value="Genomic_DNA"/>
</dbReference>
<dbReference type="RefSeq" id="XP_003336036.2">
    <property type="nucleotide sequence ID" value="XM_003335988.2"/>
</dbReference>
<evidence type="ECO:0000313" key="2">
    <source>
        <dbReference type="EMBL" id="EFP91617.2"/>
    </source>
</evidence>
<feature type="region of interest" description="Disordered" evidence="1">
    <location>
        <begin position="158"/>
        <end position="182"/>
    </location>
</feature>
<dbReference type="VEuPathDB" id="FungiDB:PGTG_17671"/>
<reference evidence="3" key="2">
    <citation type="journal article" date="2011" name="Proc. Natl. Acad. Sci. U.S.A.">
        <title>Obligate biotrophy features unraveled by the genomic analysis of rust fungi.</title>
        <authorList>
            <person name="Duplessis S."/>
            <person name="Cuomo C.A."/>
            <person name="Lin Y.-C."/>
            <person name="Aerts A."/>
            <person name="Tisserant E."/>
            <person name="Veneault-Fourrey C."/>
            <person name="Joly D.L."/>
            <person name="Hacquard S."/>
            <person name="Amselem J."/>
            <person name="Cantarel B.L."/>
            <person name="Chiu R."/>
            <person name="Coutinho P.M."/>
            <person name="Feau N."/>
            <person name="Field M."/>
            <person name="Frey P."/>
            <person name="Gelhaye E."/>
            <person name="Goldberg J."/>
            <person name="Grabherr M.G."/>
            <person name="Kodira C.D."/>
            <person name="Kohler A."/>
            <person name="Kuees U."/>
            <person name="Lindquist E.A."/>
            <person name="Lucas S.M."/>
            <person name="Mago R."/>
            <person name="Mauceli E."/>
            <person name="Morin E."/>
            <person name="Murat C."/>
            <person name="Pangilinan J.L."/>
            <person name="Park R."/>
            <person name="Pearson M."/>
            <person name="Quesneville H."/>
            <person name="Rouhier N."/>
            <person name="Sakthikumar S."/>
            <person name="Salamov A.A."/>
            <person name="Schmutz J."/>
            <person name="Selles B."/>
            <person name="Shapiro H."/>
            <person name="Tanguay P."/>
            <person name="Tuskan G.A."/>
            <person name="Henrissat B."/>
            <person name="Van de Peer Y."/>
            <person name="Rouze P."/>
            <person name="Ellis J.G."/>
            <person name="Dodds P.N."/>
            <person name="Schein J.E."/>
            <person name="Zhong S."/>
            <person name="Hamelin R.C."/>
            <person name="Grigoriev I.V."/>
            <person name="Szabo L.J."/>
            <person name="Martin F."/>
        </authorList>
    </citation>
    <scope>NUCLEOTIDE SEQUENCE [LARGE SCALE GENOMIC DNA]</scope>
    <source>
        <strain evidence="3">CRL 75-36-700-3 / race SCCL</strain>
    </source>
</reference>
<feature type="compositionally biased region" description="Basic and acidic residues" evidence="1">
    <location>
        <begin position="1"/>
        <end position="10"/>
    </location>
</feature>
<feature type="compositionally biased region" description="Basic and acidic residues" evidence="1">
    <location>
        <begin position="554"/>
        <end position="570"/>
    </location>
</feature>
<feature type="compositionally biased region" description="Polar residues" evidence="1">
    <location>
        <begin position="537"/>
        <end position="547"/>
    </location>
</feature>
<feature type="region of interest" description="Disordered" evidence="1">
    <location>
        <begin position="49"/>
        <end position="99"/>
    </location>
</feature>
<feature type="compositionally biased region" description="Polar residues" evidence="1">
    <location>
        <begin position="818"/>
        <end position="828"/>
    </location>
</feature>
<feature type="region of interest" description="Disordered" evidence="1">
    <location>
        <begin position="511"/>
        <end position="576"/>
    </location>
</feature>
<dbReference type="InParanoid" id="E3L4Z2"/>
<dbReference type="KEGG" id="pgr:PGTG_17671"/>
<feature type="region of interest" description="Disordered" evidence="1">
    <location>
        <begin position="1"/>
        <end position="21"/>
    </location>
</feature>
<proteinExistence type="predicted"/>
<feature type="compositionally biased region" description="Polar residues" evidence="1">
    <location>
        <begin position="224"/>
        <end position="255"/>
    </location>
</feature>
<reference key="1">
    <citation type="submission" date="2007-01" db="EMBL/GenBank/DDBJ databases">
        <title>The Genome Sequence of Puccinia graminis f. sp. tritici Strain CRL 75-36-700-3.</title>
        <authorList>
            <consortium name="The Broad Institute Genome Sequencing Platform"/>
            <person name="Birren B."/>
            <person name="Lander E."/>
            <person name="Galagan J."/>
            <person name="Nusbaum C."/>
            <person name="Devon K."/>
            <person name="Cuomo C."/>
            <person name="Jaffe D."/>
            <person name="Butler J."/>
            <person name="Alvarez P."/>
            <person name="Gnerre S."/>
            <person name="Grabherr M."/>
            <person name="Mauceli E."/>
            <person name="Brockman W."/>
            <person name="Young S."/>
            <person name="LaButti K."/>
            <person name="Sykes S."/>
            <person name="DeCaprio D."/>
            <person name="Crawford M."/>
            <person name="Koehrsen M."/>
            <person name="Engels R."/>
            <person name="Montgomery P."/>
            <person name="Pearson M."/>
            <person name="Howarth C."/>
            <person name="Larson L."/>
            <person name="White J."/>
            <person name="Zeng Q."/>
            <person name="Kodira C."/>
            <person name="Yandava C."/>
            <person name="Alvarado L."/>
            <person name="O'Leary S."/>
            <person name="Szabo L."/>
            <person name="Dean R."/>
            <person name="Schein J."/>
        </authorList>
    </citation>
    <scope>NUCLEOTIDE SEQUENCE</scope>
    <source>
        <strain>CRL 75-36-700-3</strain>
    </source>
</reference>
<feature type="region of interest" description="Disordered" evidence="1">
    <location>
        <begin position="298"/>
        <end position="405"/>
    </location>
</feature>